<keyword evidence="3" id="KW-1185">Reference proteome</keyword>
<name>A0A1R3J353_COCAP</name>
<feature type="region of interest" description="Disordered" evidence="1">
    <location>
        <begin position="20"/>
        <end position="49"/>
    </location>
</feature>
<feature type="non-terminal residue" evidence="2">
    <location>
        <position position="1"/>
    </location>
</feature>
<evidence type="ECO:0000256" key="1">
    <source>
        <dbReference type="SAM" id="MobiDB-lite"/>
    </source>
</evidence>
<reference evidence="2 3" key="1">
    <citation type="submission" date="2013-09" db="EMBL/GenBank/DDBJ databases">
        <title>Corchorus capsularis genome sequencing.</title>
        <authorList>
            <person name="Alam M."/>
            <person name="Haque M.S."/>
            <person name="Islam M.S."/>
            <person name="Emdad E.M."/>
            <person name="Islam M.M."/>
            <person name="Ahmed B."/>
            <person name="Halim A."/>
            <person name="Hossen Q.M.M."/>
            <person name="Hossain M.Z."/>
            <person name="Ahmed R."/>
            <person name="Khan M.M."/>
            <person name="Islam R."/>
            <person name="Rashid M.M."/>
            <person name="Khan S.A."/>
            <person name="Rahman M.S."/>
            <person name="Alam M."/>
        </authorList>
    </citation>
    <scope>NUCLEOTIDE SEQUENCE [LARGE SCALE GENOMIC DNA]</scope>
    <source>
        <strain evidence="3">cv. CVL-1</strain>
        <tissue evidence="2">Whole seedling</tissue>
    </source>
</reference>
<proteinExistence type="predicted"/>
<gene>
    <name evidence="2" type="ORF">CCACVL1_07955</name>
</gene>
<dbReference type="AlphaFoldDB" id="A0A1R3J353"/>
<comment type="caution">
    <text evidence="2">The sequence shown here is derived from an EMBL/GenBank/DDBJ whole genome shotgun (WGS) entry which is preliminary data.</text>
</comment>
<organism evidence="2 3">
    <name type="scientific">Corchorus capsularis</name>
    <name type="common">Jute</name>
    <dbReference type="NCBI Taxonomy" id="210143"/>
    <lineage>
        <taxon>Eukaryota</taxon>
        <taxon>Viridiplantae</taxon>
        <taxon>Streptophyta</taxon>
        <taxon>Embryophyta</taxon>
        <taxon>Tracheophyta</taxon>
        <taxon>Spermatophyta</taxon>
        <taxon>Magnoliopsida</taxon>
        <taxon>eudicotyledons</taxon>
        <taxon>Gunneridae</taxon>
        <taxon>Pentapetalae</taxon>
        <taxon>rosids</taxon>
        <taxon>malvids</taxon>
        <taxon>Malvales</taxon>
        <taxon>Malvaceae</taxon>
        <taxon>Grewioideae</taxon>
        <taxon>Apeibeae</taxon>
        <taxon>Corchorus</taxon>
    </lineage>
</organism>
<dbReference type="EMBL" id="AWWV01008788">
    <property type="protein sequence ID" value="OMO89258.1"/>
    <property type="molecule type" value="Genomic_DNA"/>
</dbReference>
<sequence length="49" mass="5382">ACASYVKIDEGDLVSPLPLGLNTEVQKEQQPPTPPPIWTPYGRPILQHS</sequence>
<accession>A0A1R3J353</accession>
<evidence type="ECO:0000313" key="2">
    <source>
        <dbReference type="EMBL" id="OMO89258.1"/>
    </source>
</evidence>
<protein>
    <submittedName>
        <fullName evidence="2">Uncharacterized protein</fullName>
    </submittedName>
</protein>
<dbReference type="Proteomes" id="UP000188268">
    <property type="component" value="Unassembled WGS sequence"/>
</dbReference>
<dbReference type="Gramene" id="OMO89258">
    <property type="protein sequence ID" value="OMO89258"/>
    <property type="gene ID" value="CCACVL1_07955"/>
</dbReference>
<evidence type="ECO:0000313" key="3">
    <source>
        <dbReference type="Proteomes" id="UP000188268"/>
    </source>
</evidence>